<dbReference type="SMART" id="SM00174">
    <property type="entry name" value="RHO"/>
    <property type="match status" value="1"/>
</dbReference>
<protein>
    <submittedName>
        <fullName evidence="2">Small GTP-binding protein</fullName>
    </submittedName>
</protein>
<reference evidence="2" key="1">
    <citation type="submission" date="2016-10" db="EMBL/GenBank/DDBJ databases">
        <authorList>
            <person name="Benchimol M."/>
            <person name="Almeida L.G."/>
            <person name="Vasconcelos A.T."/>
            <person name="Perreira-Neves A."/>
            <person name="Rosa I.A."/>
            <person name="Tasca T."/>
            <person name="Bogo M.R."/>
            <person name="de Souza W."/>
        </authorList>
    </citation>
    <scope>NUCLEOTIDE SEQUENCE [LARGE SCALE GENOMIC DNA]</scope>
    <source>
        <strain evidence="2">K</strain>
    </source>
</reference>
<dbReference type="EMBL" id="MLAK01000831">
    <property type="protein sequence ID" value="OHT03332.1"/>
    <property type="molecule type" value="Genomic_DNA"/>
</dbReference>
<organism evidence="2 3">
    <name type="scientific">Tritrichomonas foetus</name>
    <dbReference type="NCBI Taxonomy" id="1144522"/>
    <lineage>
        <taxon>Eukaryota</taxon>
        <taxon>Metamonada</taxon>
        <taxon>Parabasalia</taxon>
        <taxon>Tritrichomonadida</taxon>
        <taxon>Tritrichomonadidae</taxon>
        <taxon>Tritrichomonas</taxon>
    </lineage>
</organism>
<dbReference type="SMART" id="SM00173">
    <property type="entry name" value="RAS"/>
    <property type="match status" value="1"/>
</dbReference>
<dbReference type="GO" id="GO:0005525">
    <property type="term" value="F:GTP binding"/>
    <property type="evidence" value="ECO:0007669"/>
    <property type="project" value="InterPro"/>
</dbReference>
<dbReference type="Pfam" id="PF00071">
    <property type="entry name" value="Ras"/>
    <property type="match status" value="1"/>
</dbReference>
<proteinExistence type="predicted"/>
<dbReference type="Gene3D" id="3.40.50.300">
    <property type="entry name" value="P-loop containing nucleotide triphosphate hydrolases"/>
    <property type="match status" value="1"/>
</dbReference>
<dbReference type="InterPro" id="IPR027417">
    <property type="entry name" value="P-loop_NTPase"/>
</dbReference>
<evidence type="ECO:0000256" key="1">
    <source>
        <dbReference type="ARBA" id="ARBA00022741"/>
    </source>
</evidence>
<name>A0A1J4K0R2_9EUKA</name>
<dbReference type="Proteomes" id="UP000179807">
    <property type="component" value="Unassembled WGS sequence"/>
</dbReference>
<dbReference type="AlphaFoldDB" id="A0A1J4K0R2"/>
<sequence length="211" mass="23625">MFSSSAYGTNPYANIRESKIVMLGDTQVGKTTLLYALQKNEFNEGIEPTIGSNVVQIDHQFDNGQYITLNFYDTAGQERYNSITTFYIQGASGALICFDPTIENWHDSVNKWKNIVLDSDPKIFIFAVATKSDLWIHNNDLAMSLFSDVHKKCNIETVFHVSSLTMDSLGDLKSSLAEKCMEEKHTPTPSVLVLDNSDLQQQNQKSACGCF</sequence>
<keyword evidence="1" id="KW-0547">Nucleotide-binding</keyword>
<dbReference type="PROSITE" id="PS51419">
    <property type="entry name" value="RAB"/>
    <property type="match status" value="1"/>
</dbReference>
<dbReference type="VEuPathDB" id="TrichDB:TRFO_29316"/>
<dbReference type="InterPro" id="IPR001806">
    <property type="entry name" value="Small_GTPase"/>
</dbReference>
<dbReference type="PANTHER" id="PTHR47978">
    <property type="match status" value="1"/>
</dbReference>
<dbReference type="NCBIfam" id="TIGR00231">
    <property type="entry name" value="small_GTP"/>
    <property type="match status" value="1"/>
</dbReference>
<dbReference type="CDD" id="cd00154">
    <property type="entry name" value="Rab"/>
    <property type="match status" value="1"/>
</dbReference>
<dbReference type="RefSeq" id="XP_068356468.1">
    <property type="nucleotide sequence ID" value="XM_068506714.1"/>
</dbReference>
<accession>A0A1J4K0R2</accession>
<keyword evidence="3" id="KW-1185">Reference proteome</keyword>
<dbReference type="GO" id="GO:0003924">
    <property type="term" value="F:GTPase activity"/>
    <property type="evidence" value="ECO:0007669"/>
    <property type="project" value="InterPro"/>
</dbReference>
<evidence type="ECO:0000313" key="3">
    <source>
        <dbReference type="Proteomes" id="UP000179807"/>
    </source>
</evidence>
<dbReference type="GeneID" id="94841418"/>
<gene>
    <name evidence="2" type="ORF">TRFO_29316</name>
</gene>
<comment type="caution">
    <text evidence="2">The sequence shown here is derived from an EMBL/GenBank/DDBJ whole genome shotgun (WGS) entry which is preliminary data.</text>
</comment>
<dbReference type="SMART" id="SM00175">
    <property type="entry name" value="RAB"/>
    <property type="match status" value="1"/>
</dbReference>
<dbReference type="SUPFAM" id="SSF52540">
    <property type="entry name" value="P-loop containing nucleoside triphosphate hydrolases"/>
    <property type="match status" value="1"/>
</dbReference>
<dbReference type="OrthoDB" id="10020193at2759"/>
<dbReference type="InterPro" id="IPR005225">
    <property type="entry name" value="Small_GTP-bd"/>
</dbReference>
<dbReference type="PRINTS" id="PR00449">
    <property type="entry name" value="RASTRNSFRMNG"/>
</dbReference>
<evidence type="ECO:0000313" key="2">
    <source>
        <dbReference type="EMBL" id="OHT03332.1"/>
    </source>
</evidence>